<evidence type="ECO:0000313" key="1">
    <source>
        <dbReference type="EMBL" id="PTQ07891.1"/>
    </source>
</evidence>
<dbReference type="RefSeq" id="WP_107969897.1">
    <property type="nucleotide sequence ID" value="NZ_NWBU01000017.1"/>
</dbReference>
<dbReference type="Proteomes" id="UP000244162">
    <property type="component" value="Unassembled WGS sequence"/>
</dbReference>
<dbReference type="SUPFAM" id="SSF53254">
    <property type="entry name" value="Phosphoglycerate mutase-like"/>
    <property type="match status" value="1"/>
</dbReference>
<dbReference type="Pfam" id="PF00300">
    <property type="entry name" value="His_Phos_1"/>
    <property type="match status" value="1"/>
</dbReference>
<dbReference type="GO" id="GO:0016791">
    <property type="term" value="F:phosphatase activity"/>
    <property type="evidence" value="ECO:0007669"/>
    <property type="project" value="TreeGrafter"/>
</dbReference>
<dbReference type="EMBL" id="NWBU01000017">
    <property type="protein sequence ID" value="PTQ07891.1"/>
    <property type="molecule type" value="Genomic_DNA"/>
</dbReference>
<dbReference type="AlphaFoldDB" id="A0A2T5FUD0"/>
<dbReference type="PANTHER" id="PTHR48100:SF62">
    <property type="entry name" value="GLUCOSYL-3-PHOSPHOGLYCERATE PHOSPHATASE"/>
    <property type="match status" value="1"/>
</dbReference>
<reference evidence="1 2" key="1">
    <citation type="submission" date="2017-09" db="EMBL/GenBank/DDBJ databases">
        <title>Sphingomonas panjinensis sp.nov., isolated from oil-contaminated soil.</title>
        <authorList>
            <person name="Wang L."/>
            <person name="Chen L."/>
        </authorList>
    </citation>
    <scope>NUCLEOTIDE SEQUENCE [LARGE SCALE GENOMIC DNA]</scope>
    <source>
        <strain evidence="1 2">FW-11</strain>
    </source>
</reference>
<dbReference type="InterPro" id="IPR050275">
    <property type="entry name" value="PGM_Phosphatase"/>
</dbReference>
<dbReference type="PANTHER" id="PTHR48100">
    <property type="entry name" value="BROAD-SPECIFICITY PHOSPHATASE YOR283W-RELATED"/>
    <property type="match status" value="1"/>
</dbReference>
<dbReference type="CDD" id="cd07067">
    <property type="entry name" value="HP_PGM_like"/>
    <property type="match status" value="1"/>
</dbReference>
<name>A0A2T5FUD0_9SPHN</name>
<dbReference type="Gene3D" id="3.40.50.1240">
    <property type="entry name" value="Phosphoglycerate mutase-like"/>
    <property type="match status" value="1"/>
</dbReference>
<sequence length="197" mass="20654">MSALIHLVRHAAHAEAGCVLTGRLGAAPLTGQGRAQARLLADALAGRGISAIHASPRQRTQETAAIIAERLGLAVETVPALDEIDFGAWSGRSFAVLEGDPAWHRWNEARSIALPPGGESMAAAVERAAAHMEQLGAAGRTGVLCVTHCDIIRGLIAYYLGLGLDNMLRFDIDPASVSRLVVGDRGGRILTLNEVIG</sequence>
<dbReference type="InterPro" id="IPR013078">
    <property type="entry name" value="His_Pase_superF_clade-1"/>
</dbReference>
<gene>
    <name evidence="1" type="ORF">CLG96_17025</name>
</gene>
<dbReference type="GO" id="GO:0005737">
    <property type="term" value="C:cytoplasm"/>
    <property type="evidence" value="ECO:0007669"/>
    <property type="project" value="TreeGrafter"/>
</dbReference>
<keyword evidence="2" id="KW-1185">Reference proteome</keyword>
<dbReference type="SMART" id="SM00855">
    <property type="entry name" value="PGAM"/>
    <property type="match status" value="1"/>
</dbReference>
<protein>
    <submittedName>
        <fullName evidence="1">Histidine phosphatase family protein</fullName>
    </submittedName>
</protein>
<dbReference type="OrthoDB" id="9783269at2"/>
<proteinExistence type="predicted"/>
<accession>A0A2T5FUD0</accession>
<organism evidence="1 2">
    <name type="scientific">Sphingomonas oleivorans</name>
    <dbReference type="NCBI Taxonomy" id="1735121"/>
    <lineage>
        <taxon>Bacteria</taxon>
        <taxon>Pseudomonadati</taxon>
        <taxon>Pseudomonadota</taxon>
        <taxon>Alphaproteobacteria</taxon>
        <taxon>Sphingomonadales</taxon>
        <taxon>Sphingomonadaceae</taxon>
        <taxon>Sphingomonas</taxon>
    </lineage>
</organism>
<comment type="caution">
    <text evidence="1">The sequence shown here is derived from an EMBL/GenBank/DDBJ whole genome shotgun (WGS) entry which is preliminary data.</text>
</comment>
<dbReference type="InterPro" id="IPR029033">
    <property type="entry name" value="His_PPase_superfam"/>
</dbReference>
<evidence type="ECO:0000313" key="2">
    <source>
        <dbReference type="Proteomes" id="UP000244162"/>
    </source>
</evidence>